<proteinExistence type="predicted"/>
<dbReference type="KEGG" id="cput:CONPUDRAFT_71409"/>
<evidence type="ECO:0000313" key="2">
    <source>
        <dbReference type="EMBL" id="EIW82665.1"/>
    </source>
</evidence>
<protein>
    <submittedName>
        <fullName evidence="2">Uncharacterized protein</fullName>
    </submittedName>
</protein>
<name>A0A5M3MVC9_CONPW</name>
<dbReference type="AlphaFoldDB" id="A0A5M3MVC9"/>
<reference evidence="3" key="1">
    <citation type="journal article" date="2012" name="Science">
        <title>The Paleozoic origin of enzymatic lignin decomposition reconstructed from 31 fungal genomes.</title>
        <authorList>
            <person name="Floudas D."/>
            <person name="Binder M."/>
            <person name="Riley R."/>
            <person name="Barry K."/>
            <person name="Blanchette R.A."/>
            <person name="Henrissat B."/>
            <person name="Martinez A.T."/>
            <person name="Otillar R."/>
            <person name="Spatafora J.W."/>
            <person name="Yadav J.S."/>
            <person name="Aerts A."/>
            <person name="Benoit I."/>
            <person name="Boyd A."/>
            <person name="Carlson A."/>
            <person name="Copeland A."/>
            <person name="Coutinho P.M."/>
            <person name="de Vries R.P."/>
            <person name="Ferreira P."/>
            <person name="Findley K."/>
            <person name="Foster B."/>
            <person name="Gaskell J."/>
            <person name="Glotzer D."/>
            <person name="Gorecki P."/>
            <person name="Heitman J."/>
            <person name="Hesse C."/>
            <person name="Hori C."/>
            <person name="Igarashi K."/>
            <person name="Jurgens J.A."/>
            <person name="Kallen N."/>
            <person name="Kersten P."/>
            <person name="Kohler A."/>
            <person name="Kuees U."/>
            <person name="Kumar T.K.A."/>
            <person name="Kuo A."/>
            <person name="LaButti K."/>
            <person name="Larrondo L.F."/>
            <person name="Lindquist E."/>
            <person name="Ling A."/>
            <person name="Lombard V."/>
            <person name="Lucas S."/>
            <person name="Lundell T."/>
            <person name="Martin R."/>
            <person name="McLaughlin D.J."/>
            <person name="Morgenstern I."/>
            <person name="Morin E."/>
            <person name="Murat C."/>
            <person name="Nagy L.G."/>
            <person name="Nolan M."/>
            <person name="Ohm R.A."/>
            <person name="Patyshakuliyeva A."/>
            <person name="Rokas A."/>
            <person name="Ruiz-Duenas F.J."/>
            <person name="Sabat G."/>
            <person name="Salamov A."/>
            <person name="Samejima M."/>
            <person name="Schmutz J."/>
            <person name="Slot J.C."/>
            <person name="St John F."/>
            <person name="Stenlid J."/>
            <person name="Sun H."/>
            <person name="Sun S."/>
            <person name="Syed K."/>
            <person name="Tsang A."/>
            <person name="Wiebenga A."/>
            <person name="Young D."/>
            <person name="Pisabarro A."/>
            <person name="Eastwood D.C."/>
            <person name="Martin F."/>
            <person name="Cullen D."/>
            <person name="Grigoriev I.V."/>
            <person name="Hibbett D.S."/>
        </authorList>
    </citation>
    <scope>NUCLEOTIDE SEQUENCE [LARGE SCALE GENOMIC DNA]</scope>
    <source>
        <strain evidence="3">RWD-64-598 SS2</strain>
    </source>
</reference>
<keyword evidence="3" id="KW-1185">Reference proteome</keyword>
<gene>
    <name evidence="2" type="ORF">CONPUDRAFT_71409</name>
</gene>
<dbReference type="RefSeq" id="XP_007766421.1">
    <property type="nucleotide sequence ID" value="XM_007768231.1"/>
</dbReference>
<dbReference type="Proteomes" id="UP000053558">
    <property type="component" value="Unassembled WGS sequence"/>
</dbReference>
<organism evidence="2 3">
    <name type="scientific">Coniophora puteana (strain RWD-64-598)</name>
    <name type="common">Brown rot fungus</name>
    <dbReference type="NCBI Taxonomy" id="741705"/>
    <lineage>
        <taxon>Eukaryota</taxon>
        <taxon>Fungi</taxon>
        <taxon>Dikarya</taxon>
        <taxon>Basidiomycota</taxon>
        <taxon>Agaricomycotina</taxon>
        <taxon>Agaricomycetes</taxon>
        <taxon>Agaricomycetidae</taxon>
        <taxon>Boletales</taxon>
        <taxon>Coniophorineae</taxon>
        <taxon>Coniophoraceae</taxon>
        <taxon>Coniophora</taxon>
    </lineage>
</organism>
<feature type="region of interest" description="Disordered" evidence="1">
    <location>
        <begin position="114"/>
        <end position="141"/>
    </location>
</feature>
<dbReference type="GeneID" id="19208921"/>
<sequence length="445" mass="49349">MAPSFSYATDFPHDTIFGLSSGNAKLASAYSLLRQADVLTGNRLAHPGIEGLRATLIQLQESHAVLRQRVTGWYFLSSLWYANDAVIVEHVEKCWELYVRASSYANVIADTREQGHKQGPGNARHCGGVPRSTQNVPSDHPAGSRVMNIGGISSTSFGLALNIQCGNESYGPNDASPKAQAISTTYESDDPVNDSLRTNHETMPLVTAITLAAIGRRVPGLHEPVMRWSDSEELHQVLRKDLKKVVKGDIVVKSIQTGILECHTDARCGSQGGKDSVLIHAFTCKLTNPRSTFGCHLRASSDGVPENNLKHYIILLVAALYTAQNPNYWREFQRLEHRHGSKPCTQSPRPKCLIAMHCSIESRASRKYLTSARCFCKLNKESIKQMKQISGLSTQIISMDSHRPIRTALNLAFFKSHEPNREREREFEGMIVKKLGPQLFGHLLP</sequence>
<comment type="caution">
    <text evidence="2">The sequence shown here is derived from an EMBL/GenBank/DDBJ whole genome shotgun (WGS) entry which is preliminary data.</text>
</comment>
<evidence type="ECO:0000313" key="3">
    <source>
        <dbReference type="Proteomes" id="UP000053558"/>
    </source>
</evidence>
<dbReference type="EMBL" id="JH711576">
    <property type="protein sequence ID" value="EIW82665.1"/>
    <property type="molecule type" value="Genomic_DNA"/>
</dbReference>
<evidence type="ECO:0000256" key="1">
    <source>
        <dbReference type="SAM" id="MobiDB-lite"/>
    </source>
</evidence>
<accession>A0A5M3MVC9</accession>